<evidence type="ECO:0000313" key="5">
    <source>
        <dbReference type="Proteomes" id="UP001558613"/>
    </source>
</evidence>
<protein>
    <recommendedName>
        <fullName evidence="3">Immunoglobulin domain-containing protein</fullName>
    </recommendedName>
</protein>
<dbReference type="SMART" id="SM00409">
    <property type="entry name" value="IG"/>
    <property type="match status" value="3"/>
</dbReference>
<dbReference type="InterPro" id="IPR003599">
    <property type="entry name" value="Ig_sub"/>
</dbReference>
<dbReference type="EMBL" id="JAYMGO010000222">
    <property type="protein sequence ID" value="KAL1246581.1"/>
    <property type="molecule type" value="Genomic_DNA"/>
</dbReference>
<keyword evidence="2" id="KW-0472">Membrane</keyword>
<reference evidence="4 5" key="1">
    <citation type="submission" date="2023-09" db="EMBL/GenBank/DDBJ databases">
        <authorList>
            <person name="Wang M."/>
        </authorList>
    </citation>
    <scope>NUCLEOTIDE SEQUENCE [LARGE SCALE GENOMIC DNA]</scope>
    <source>
        <strain evidence="4">GT-2023</strain>
        <tissue evidence="4">Liver</tissue>
    </source>
</reference>
<feature type="transmembrane region" description="Helical" evidence="2">
    <location>
        <begin position="118"/>
        <end position="138"/>
    </location>
</feature>
<evidence type="ECO:0000256" key="1">
    <source>
        <dbReference type="SAM" id="MobiDB-lite"/>
    </source>
</evidence>
<gene>
    <name evidence="4" type="ORF">QQF64_034544</name>
</gene>
<organism evidence="4 5">
    <name type="scientific">Cirrhinus molitorella</name>
    <name type="common">mud carp</name>
    <dbReference type="NCBI Taxonomy" id="172907"/>
    <lineage>
        <taxon>Eukaryota</taxon>
        <taxon>Metazoa</taxon>
        <taxon>Chordata</taxon>
        <taxon>Craniata</taxon>
        <taxon>Vertebrata</taxon>
        <taxon>Euteleostomi</taxon>
        <taxon>Actinopterygii</taxon>
        <taxon>Neopterygii</taxon>
        <taxon>Teleostei</taxon>
        <taxon>Ostariophysi</taxon>
        <taxon>Cypriniformes</taxon>
        <taxon>Cyprinidae</taxon>
        <taxon>Labeoninae</taxon>
        <taxon>Labeonini</taxon>
        <taxon>Cirrhinus</taxon>
    </lineage>
</organism>
<dbReference type="SUPFAM" id="SSF48726">
    <property type="entry name" value="Immunoglobulin"/>
    <property type="match status" value="4"/>
</dbReference>
<dbReference type="InterPro" id="IPR013106">
    <property type="entry name" value="Ig_V-set"/>
</dbReference>
<feature type="compositionally biased region" description="Acidic residues" evidence="1">
    <location>
        <begin position="479"/>
        <end position="488"/>
    </location>
</feature>
<dbReference type="InterPro" id="IPR036179">
    <property type="entry name" value="Ig-like_dom_sf"/>
</dbReference>
<keyword evidence="2" id="KW-0812">Transmembrane</keyword>
<name>A0ABR3L3J2_9TELE</name>
<evidence type="ECO:0000313" key="4">
    <source>
        <dbReference type="EMBL" id="KAL1246581.1"/>
    </source>
</evidence>
<accession>A0ABR3L3J2</accession>
<comment type="caution">
    <text evidence="4">The sequence shown here is derived from an EMBL/GenBank/DDBJ whole genome shotgun (WGS) entry which is preliminary data.</text>
</comment>
<evidence type="ECO:0000256" key="2">
    <source>
        <dbReference type="SAM" id="Phobius"/>
    </source>
</evidence>
<feature type="region of interest" description="Disordered" evidence="1">
    <location>
        <begin position="462"/>
        <end position="488"/>
    </location>
</feature>
<feature type="domain" description="Immunoglobulin" evidence="3">
    <location>
        <begin position="148"/>
        <end position="247"/>
    </location>
</feature>
<keyword evidence="2" id="KW-1133">Transmembrane helix</keyword>
<dbReference type="Pfam" id="PF07686">
    <property type="entry name" value="V-set"/>
    <property type="match status" value="1"/>
</dbReference>
<evidence type="ECO:0000259" key="3">
    <source>
        <dbReference type="SMART" id="SM00409"/>
    </source>
</evidence>
<feature type="domain" description="Immunoglobulin" evidence="3">
    <location>
        <begin position="10"/>
        <end position="108"/>
    </location>
</feature>
<dbReference type="Proteomes" id="UP001558613">
    <property type="component" value="Unassembled WGS sequence"/>
</dbReference>
<dbReference type="Gene3D" id="2.60.40.10">
    <property type="entry name" value="Immunoglobulins"/>
    <property type="match status" value="4"/>
</dbReference>
<feature type="domain" description="Immunoglobulin" evidence="3">
    <location>
        <begin position="358"/>
        <end position="458"/>
    </location>
</feature>
<proteinExistence type="predicted"/>
<keyword evidence="5" id="KW-1185">Reference proteome</keyword>
<dbReference type="InterPro" id="IPR013783">
    <property type="entry name" value="Ig-like_fold"/>
</dbReference>
<dbReference type="PANTHER" id="PTHR21063:SF4">
    <property type="entry name" value="CD48 ANTIGEN-RELATED"/>
    <property type="match status" value="1"/>
</dbReference>
<sequence>MCGVHVADEVKSVLVMEGDSVTLNPDPNQTQGFNMIQWRFGDISVVIAEIYVNETSYPNEDRFRDRLQLNQTGSLTIENMRSTDSGLYKLEVHHNSTTSYMTFSVTVYGSGLSSSAKAGIVIIILFVIIAAAVDMMNYNCLFYDKEIWKNLGMVQGESVILKPDTRILKGDEVLWKFGSHQTFIDEIREGARDIFESADENLKDRLELGQKGSLTIKNSRPSDSGVYNLQIKSRYGVSHETFSVVVSGYVEEETKFAMEGMPLTLWRFPDVQKDELIVWLFGDEETLIAQMTGGSRKTFDGPDGIFRGRLKLLKGTGSLKIRNMKCEYNGNFKLQISCGSRGTYYKTFKVIMNGMFGPKTLSAKEGEYFGLYTEILLRKEDQVQWSFEGKILATGMNRDLTKTSYGDDERFRDRIELDHRRGDLLFTKAKTSDTGVYHLEVSSCKRTTIHREYTLTVLENTENESETVEIPVSSQEDVGGVDEQEMMS</sequence>
<dbReference type="PANTHER" id="PTHR21063">
    <property type="entry name" value="LFA-3"/>
    <property type="match status" value="1"/>
</dbReference>